<evidence type="ECO:0000256" key="1">
    <source>
        <dbReference type="SAM" id="Phobius"/>
    </source>
</evidence>
<dbReference type="Proteomes" id="UP000712673">
    <property type="component" value="Unassembled WGS sequence"/>
</dbReference>
<evidence type="ECO:0008006" key="4">
    <source>
        <dbReference type="Google" id="ProtNLM"/>
    </source>
</evidence>
<gene>
    <name evidence="2" type="ORF">FJZ47_03600</name>
</gene>
<sequence>MATIPTLKAGVCRDERGVTMVELGMVIFVLGIIMATVMPRFAGTLERQHLRSTINLIYGTVRYLHAHAALTKRVYRLTFDLDRQVMSVCYIEGEACRLETTRELREYALPGNIRILDVVSPQGIKIREGEAVTHFHPTGFAEPSLIHLITDSNQKVTLAIEPLAGRVKVFDDYVEQKTG</sequence>
<comment type="caution">
    <text evidence="2">The sequence shown here is derived from an EMBL/GenBank/DDBJ whole genome shotgun (WGS) entry which is preliminary data.</text>
</comment>
<accession>A0A937VZA6</accession>
<organism evidence="2 3">
    <name type="scientific">Tectimicrobiota bacterium</name>
    <dbReference type="NCBI Taxonomy" id="2528274"/>
    <lineage>
        <taxon>Bacteria</taxon>
        <taxon>Pseudomonadati</taxon>
        <taxon>Nitrospinota/Tectimicrobiota group</taxon>
        <taxon>Candidatus Tectimicrobiota</taxon>
    </lineage>
</organism>
<evidence type="ECO:0000313" key="2">
    <source>
        <dbReference type="EMBL" id="MBM3222875.1"/>
    </source>
</evidence>
<keyword evidence="1" id="KW-0472">Membrane</keyword>
<evidence type="ECO:0000313" key="3">
    <source>
        <dbReference type="Proteomes" id="UP000712673"/>
    </source>
</evidence>
<dbReference type="SUPFAM" id="SSF54523">
    <property type="entry name" value="Pili subunits"/>
    <property type="match status" value="1"/>
</dbReference>
<dbReference type="EMBL" id="VGLS01000065">
    <property type="protein sequence ID" value="MBM3222875.1"/>
    <property type="molecule type" value="Genomic_DNA"/>
</dbReference>
<dbReference type="InterPro" id="IPR045584">
    <property type="entry name" value="Pilin-like"/>
</dbReference>
<dbReference type="AlphaFoldDB" id="A0A937VZA6"/>
<feature type="transmembrane region" description="Helical" evidence="1">
    <location>
        <begin position="23"/>
        <end position="42"/>
    </location>
</feature>
<reference evidence="2" key="1">
    <citation type="submission" date="2019-03" db="EMBL/GenBank/DDBJ databases">
        <title>Lake Tanganyika Metagenome-Assembled Genomes (MAGs).</title>
        <authorList>
            <person name="Tran P."/>
        </authorList>
    </citation>
    <scope>NUCLEOTIDE SEQUENCE</scope>
    <source>
        <strain evidence="2">K_DeepCast_65m_m2_066</strain>
    </source>
</reference>
<name>A0A937VZA6_UNCTE</name>
<proteinExistence type="predicted"/>
<protein>
    <recommendedName>
        <fullName evidence="4">Type II secretion system protein</fullName>
    </recommendedName>
</protein>
<keyword evidence="1" id="KW-0812">Transmembrane</keyword>
<keyword evidence="1" id="KW-1133">Transmembrane helix</keyword>